<dbReference type="Pfam" id="PF03781">
    <property type="entry name" value="FGE-sulfatase"/>
    <property type="match status" value="1"/>
</dbReference>
<organism evidence="5 6">
    <name type="scientific">Littorina saxatilis</name>
    <dbReference type="NCBI Taxonomy" id="31220"/>
    <lineage>
        <taxon>Eukaryota</taxon>
        <taxon>Metazoa</taxon>
        <taxon>Spiralia</taxon>
        <taxon>Lophotrochozoa</taxon>
        <taxon>Mollusca</taxon>
        <taxon>Gastropoda</taxon>
        <taxon>Caenogastropoda</taxon>
        <taxon>Littorinimorpha</taxon>
        <taxon>Littorinoidea</taxon>
        <taxon>Littorinidae</taxon>
        <taxon>Littorina</taxon>
    </lineage>
</organism>
<dbReference type="Proteomes" id="UP001374579">
    <property type="component" value="Unassembled WGS sequence"/>
</dbReference>
<keyword evidence="6" id="KW-1185">Reference proteome</keyword>
<dbReference type="InterPro" id="IPR051043">
    <property type="entry name" value="Sulfatase_Mod_Factor_Kinase"/>
</dbReference>
<dbReference type="GO" id="GO:0005783">
    <property type="term" value="C:endoplasmic reticulum"/>
    <property type="evidence" value="ECO:0007669"/>
    <property type="project" value="TreeGrafter"/>
</dbReference>
<feature type="chain" id="PRO_5042872182" description="Sulfatase-modifying factor enzyme-like domain-containing protein" evidence="3">
    <location>
        <begin position="24"/>
        <end position="380"/>
    </location>
</feature>
<name>A0AAN9GB69_9CAEN</name>
<evidence type="ECO:0000256" key="1">
    <source>
        <dbReference type="ARBA" id="ARBA00005310"/>
    </source>
</evidence>
<gene>
    <name evidence="5" type="ORF">V1264_020257</name>
</gene>
<feature type="signal peptide" evidence="3">
    <location>
        <begin position="1"/>
        <end position="23"/>
    </location>
</feature>
<evidence type="ECO:0000256" key="3">
    <source>
        <dbReference type="SAM" id="SignalP"/>
    </source>
</evidence>
<feature type="domain" description="Sulfatase-modifying factor enzyme-like" evidence="4">
    <location>
        <begin position="85"/>
        <end position="364"/>
    </location>
</feature>
<sequence length="380" mass="42744">MGASQKFALVASVLLLLSGVLLASEAEKSKDSESCNAESKEGCGCQQSRDKDSKKKDAEEPKADDTKPKVFYYKPVKGDTPYKRTNQMVRIPGGTFTMGTDEPIFAADGEGPGRQTKVDPFYLDKYEVSNAEFELFVNQTGFKTEAESFGNSFVMENYLSEEVKKEITQMVAAAPWWLPVDGADWKHPEGKGTSLKGRMDHPVIHTSWNDAVAYCKWVGKRLPTEAEFEFACRGGRENRLFPWGNNLNPKGQHWMNIWQGKFPEENTAEDGYDYTAPVTAFPEQNKYGLKNIIGNVWEWTQDWWTTEHTKDFKDNPKGPLSGTDKVKKGGSYQCTMQYCYRYRCAARSQNTPDSSAANLGLRCAATKLPSYLKKPAKDEL</sequence>
<dbReference type="GO" id="GO:0120147">
    <property type="term" value="F:formylglycine-generating oxidase activity"/>
    <property type="evidence" value="ECO:0007669"/>
    <property type="project" value="TreeGrafter"/>
</dbReference>
<dbReference type="PANTHER" id="PTHR23150">
    <property type="entry name" value="SULFATASE MODIFYING FACTOR 1, 2"/>
    <property type="match status" value="1"/>
</dbReference>
<dbReference type="InterPro" id="IPR016187">
    <property type="entry name" value="CTDL_fold"/>
</dbReference>
<comment type="similarity">
    <text evidence="1">Belongs to the sulfatase-modifying factor family.</text>
</comment>
<keyword evidence="3" id="KW-0732">Signal</keyword>
<evidence type="ECO:0000313" key="5">
    <source>
        <dbReference type="EMBL" id="KAK7101956.1"/>
    </source>
</evidence>
<evidence type="ECO:0000259" key="4">
    <source>
        <dbReference type="Pfam" id="PF03781"/>
    </source>
</evidence>
<dbReference type="InterPro" id="IPR005532">
    <property type="entry name" value="SUMF_dom"/>
</dbReference>
<evidence type="ECO:0000256" key="2">
    <source>
        <dbReference type="SAM" id="MobiDB-lite"/>
    </source>
</evidence>
<dbReference type="PANTHER" id="PTHR23150:SF19">
    <property type="entry name" value="FORMYLGLYCINE-GENERATING ENZYME"/>
    <property type="match status" value="1"/>
</dbReference>
<dbReference type="InterPro" id="IPR042095">
    <property type="entry name" value="SUMF_sf"/>
</dbReference>
<feature type="compositionally biased region" description="Basic and acidic residues" evidence="2">
    <location>
        <begin position="27"/>
        <end position="41"/>
    </location>
</feature>
<dbReference type="Gene3D" id="3.90.1580.10">
    <property type="entry name" value="paralog of FGE (formylglycine-generating enzyme)"/>
    <property type="match status" value="1"/>
</dbReference>
<feature type="compositionally biased region" description="Basic and acidic residues" evidence="2">
    <location>
        <begin position="48"/>
        <end position="64"/>
    </location>
</feature>
<proteinExistence type="inferred from homology"/>
<comment type="caution">
    <text evidence="5">The sequence shown here is derived from an EMBL/GenBank/DDBJ whole genome shotgun (WGS) entry which is preliminary data.</text>
</comment>
<accession>A0AAN9GB69</accession>
<dbReference type="EMBL" id="JBAMIC010000010">
    <property type="protein sequence ID" value="KAK7101956.1"/>
    <property type="molecule type" value="Genomic_DNA"/>
</dbReference>
<evidence type="ECO:0000313" key="6">
    <source>
        <dbReference type="Proteomes" id="UP001374579"/>
    </source>
</evidence>
<dbReference type="SUPFAM" id="SSF56436">
    <property type="entry name" value="C-type lectin-like"/>
    <property type="match status" value="1"/>
</dbReference>
<protein>
    <recommendedName>
        <fullName evidence="4">Sulfatase-modifying factor enzyme-like domain-containing protein</fullName>
    </recommendedName>
</protein>
<reference evidence="5 6" key="1">
    <citation type="submission" date="2024-02" db="EMBL/GenBank/DDBJ databases">
        <title>Chromosome-scale genome assembly of the rough periwinkle Littorina saxatilis.</title>
        <authorList>
            <person name="De Jode A."/>
            <person name="Faria R."/>
            <person name="Formenti G."/>
            <person name="Sims Y."/>
            <person name="Smith T.P."/>
            <person name="Tracey A."/>
            <person name="Wood J.M.D."/>
            <person name="Zagrodzka Z.B."/>
            <person name="Johannesson K."/>
            <person name="Butlin R.K."/>
            <person name="Leder E.H."/>
        </authorList>
    </citation>
    <scope>NUCLEOTIDE SEQUENCE [LARGE SCALE GENOMIC DNA]</scope>
    <source>
        <strain evidence="5">Snail1</strain>
        <tissue evidence="5">Muscle</tissue>
    </source>
</reference>
<dbReference type="AlphaFoldDB" id="A0AAN9GB69"/>
<feature type="region of interest" description="Disordered" evidence="2">
    <location>
        <begin position="27"/>
        <end position="64"/>
    </location>
</feature>